<dbReference type="RefSeq" id="WP_195874835.1">
    <property type="nucleotide sequence ID" value="NZ_JADOEL010000003.1"/>
</dbReference>
<evidence type="ECO:0000256" key="1">
    <source>
        <dbReference type="SAM" id="Phobius"/>
    </source>
</evidence>
<evidence type="ECO:0000313" key="2">
    <source>
        <dbReference type="EMBL" id="MBF8176931.1"/>
    </source>
</evidence>
<comment type="caution">
    <text evidence="2">The sequence shown here is derived from an EMBL/GenBank/DDBJ whole genome shotgun (WGS) entry which is preliminary data.</text>
</comment>
<name>A0ABS0EPZ9_9BURK</name>
<evidence type="ECO:0000313" key="3">
    <source>
        <dbReference type="Proteomes" id="UP000657372"/>
    </source>
</evidence>
<feature type="transmembrane region" description="Helical" evidence="1">
    <location>
        <begin position="93"/>
        <end position="118"/>
    </location>
</feature>
<sequence length="133" mass="13669">MAEPTSSTAAIAFAGGAITLTGSLMGVQYDTLLAGFTGGLISLSYQSASLSPLRVIGGLAGSALLAGFCAPVLALGAFYYVPWMRDLGDFLRIALAGLLGICAHVLIPAALALLPAAIDWVRDWFRSKKGTPP</sequence>
<feature type="transmembrane region" description="Helical" evidence="1">
    <location>
        <begin position="56"/>
        <end position="81"/>
    </location>
</feature>
<accession>A0ABS0EPZ9</accession>
<dbReference type="Proteomes" id="UP000657372">
    <property type="component" value="Unassembled WGS sequence"/>
</dbReference>
<protein>
    <recommendedName>
        <fullName evidence="4">Phage holin</fullName>
    </recommendedName>
</protein>
<organism evidence="2 3">
    <name type="scientific">Herminiimonas contaminans</name>
    <dbReference type="NCBI Taxonomy" id="1111140"/>
    <lineage>
        <taxon>Bacteria</taxon>
        <taxon>Pseudomonadati</taxon>
        <taxon>Pseudomonadota</taxon>
        <taxon>Betaproteobacteria</taxon>
        <taxon>Burkholderiales</taxon>
        <taxon>Oxalobacteraceae</taxon>
        <taxon>Herminiimonas</taxon>
    </lineage>
</organism>
<keyword evidence="1" id="KW-0472">Membrane</keyword>
<dbReference type="EMBL" id="JADOEL010000003">
    <property type="protein sequence ID" value="MBF8176931.1"/>
    <property type="molecule type" value="Genomic_DNA"/>
</dbReference>
<keyword evidence="3" id="KW-1185">Reference proteome</keyword>
<feature type="transmembrane region" description="Helical" evidence="1">
    <location>
        <begin position="6"/>
        <end position="25"/>
    </location>
</feature>
<proteinExistence type="predicted"/>
<evidence type="ECO:0008006" key="4">
    <source>
        <dbReference type="Google" id="ProtNLM"/>
    </source>
</evidence>
<keyword evidence="1" id="KW-0812">Transmembrane</keyword>
<reference evidence="2 3" key="1">
    <citation type="submission" date="2020-11" db="EMBL/GenBank/DDBJ databases">
        <title>WGS of Herminiimonas contaminans strain Marseille-Q4544 isolated from planarians Schmidtea mediterranea.</title>
        <authorList>
            <person name="Kangale L."/>
        </authorList>
    </citation>
    <scope>NUCLEOTIDE SEQUENCE [LARGE SCALE GENOMIC DNA]</scope>
    <source>
        <strain evidence="2 3">Marseille-Q4544</strain>
    </source>
</reference>
<gene>
    <name evidence="2" type="ORF">IXC47_04455</name>
</gene>
<keyword evidence="1" id="KW-1133">Transmembrane helix</keyword>